<organism evidence="1 2">
    <name type="scientific">Anaerostipes hadrus</name>
    <dbReference type="NCBI Taxonomy" id="649756"/>
    <lineage>
        <taxon>Bacteria</taxon>
        <taxon>Bacillati</taxon>
        <taxon>Bacillota</taxon>
        <taxon>Clostridia</taxon>
        <taxon>Lachnospirales</taxon>
        <taxon>Lachnospiraceae</taxon>
        <taxon>Anaerostipes</taxon>
    </lineage>
</organism>
<dbReference type="Gene3D" id="2.30.30.40">
    <property type="entry name" value="SH3 Domains"/>
    <property type="match status" value="1"/>
</dbReference>
<accession>D4N0R1</accession>
<evidence type="ECO:0000313" key="1">
    <source>
        <dbReference type="EMBL" id="CBL38456.1"/>
    </source>
</evidence>
<protein>
    <submittedName>
        <fullName evidence="1">Bacterial SH3 domain</fullName>
    </submittedName>
</protein>
<proteinExistence type="predicted"/>
<dbReference type="EMBL" id="FP929061">
    <property type="protein sequence ID" value="CBL38456.1"/>
    <property type="molecule type" value="Genomic_DNA"/>
</dbReference>
<dbReference type="KEGG" id="bprl:CL2_15150"/>
<reference evidence="1 2" key="1">
    <citation type="submission" date="2010-03" db="EMBL/GenBank/DDBJ databases">
        <title>The genome sequence of Clostridiales sp. SSC/2.</title>
        <authorList>
            <consortium name="metaHIT consortium -- http://www.metahit.eu/"/>
            <person name="Pajon A."/>
            <person name="Turner K."/>
            <person name="Parkhill J."/>
            <person name="Duncan S."/>
            <person name="Flint H."/>
        </authorList>
    </citation>
    <scope>NUCLEOTIDE SEQUENCE [LARGE SCALE GENOMIC DNA]</scope>
    <source>
        <strain evidence="1 2">SSC/2</strain>
    </source>
</reference>
<sequence length="77" mass="8554">MKATVCNCEKLCVRANPSKDSNVLTIIDVDTVLECELGESTDWCSITKINGIPAIGYCMSRYLKTDESNNRKEVKHG</sequence>
<evidence type="ECO:0000313" key="2">
    <source>
        <dbReference type="Proteomes" id="UP000008960"/>
    </source>
</evidence>
<dbReference type="Proteomes" id="UP000008960">
    <property type="component" value="Chromosome"/>
</dbReference>
<dbReference type="AlphaFoldDB" id="D4N0R1"/>
<reference evidence="1 2" key="2">
    <citation type="submission" date="2010-03" db="EMBL/GenBank/DDBJ databases">
        <authorList>
            <person name="Pajon A."/>
        </authorList>
    </citation>
    <scope>NUCLEOTIDE SEQUENCE [LARGE SCALE GENOMIC DNA]</scope>
    <source>
        <strain evidence="1 2">SSC/2</strain>
    </source>
</reference>
<gene>
    <name evidence="1" type="ORF">CL2_15150</name>
</gene>
<name>D4N0R1_ANAHA</name>